<feature type="region of interest" description="Disordered" evidence="4">
    <location>
        <begin position="491"/>
        <end position="519"/>
    </location>
</feature>
<keyword evidence="5" id="KW-0732">Signal</keyword>
<evidence type="ECO:0000259" key="6">
    <source>
        <dbReference type="PROSITE" id="PS51829"/>
    </source>
</evidence>
<dbReference type="InterPro" id="IPR008979">
    <property type="entry name" value="Galactose-bd-like_sf"/>
</dbReference>
<feature type="domain" description="P/Homo B" evidence="6">
    <location>
        <begin position="336"/>
        <end position="487"/>
    </location>
</feature>
<dbReference type="EMBL" id="JAOAOG010000168">
    <property type="protein sequence ID" value="KAJ6243673.1"/>
    <property type="molecule type" value="Genomic_DNA"/>
</dbReference>
<sequence length="561" mass="62343">MNLFTKAVFFFVVLQFIVCTFFNEKFLDHQFNLKNNGEGDLIEGLDHNALGLLVNESLSGEGVVTKFVGYGIAHHYETDDNLLVQHCYNYFVVQNSSDDSLFQDENGLWGTAQVVGVKNGECIIGIAYHSKFVVRKVRDGSLFVDEELIAQAIWDNSTFDRSDTSITHLDLLISNEDSFGHYAQPPKLIEEAINNATRFGRNGRGTIFASSGKNDEFANLSPYCKIRQVIIVVPLSGAGFSLNTHTPHLVNVLLAGIVGDAMHPLYTATLSFENSSQICGWKDQSTHASYDIVGLVALALEANPDLNWLDVQYLLVKSARYDKLKKYPYIVNGKNLKWSTYYGFGVPDGQLLVSFGKNFESFSKEESVTLEKTFDGKQIHYNRATEFCFNVTNSLLTVFQAQIEISLTDAAIGFVEIVLKSPYQTEVSLTTLSHDRTHTFVNYPFTTRIFFGERSDGLWKAQITNFVEAFTPLLTNLKLSLFGVSSFEDPDPAPLPPDPTPTPSLPPSPSPSLAPSSAPTLSPSPIIANETIIIRFSSSNVVQKNAIYLLSFFILMSLFLL</sequence>
<protein>
    <submittedName>
        <fullName evidence="7">Neuroendocrine convertase 1</fullName>
    </submittedName>
</protein>
<comment type="caution">
    <text evidence="7">The sequence shown here is derived from an EMBL/GenBank/DDBJ whole genome shotgun (WGS) entry which is preliminary data.</text>
</comment>
<evidence type="ECO:0000256" key="3">
    <source>
        <dbReference type="ARBA" id="ARBA00022825"/>
    </source>
</evidence>
<dbReference type="Gene3D" id="3.40.50.200">
    <property type="entry name" value="Peptidase S8/S53 domain"/>
    <property type="match status" value="1"/>
</dbReference>
<evidence type="ECO:0000256" key="4">
    <source>
        <dbReference type="SAM" id="MobiDB-lite"/>
    </source>
</evidence>
<proteinExistence type="predicted"/>
<evidence type="ECO:0000313" key="8">
    <source>
        <dbReference type="Proteomes" id="UP001150062"/>
    </source>
</evidence>
<dbReference type="SUPFAM" id="SSF49785">
    <property type="entry name" value="Galactose-binding domain-like"/>
    <property type="match status" value="1"/>
</dbReference>
<evidence type="ECO:0000313" key="7">
    <source>
        <dbReference type="EMBL" id="KAJ6243673.1"/>
    </source>
</evidence>
<evidence type="ECO:0000256" key="2">
    <source>
        <dbReference type="ARBA" id="ARBA00022801"/>
    </source>
</evidence>
<gene>
    <name evidence="7" type="ORF">M0813_22112</name>
</gene>
<keyword evidence="3" id="KW-0720">Serine protease</keyword>
<accession>A0ABQ8YGJ3</accession>
<keyword evidence="8" id="KW-1185">Reference proteome</keyword>
<dbReference type="PANTHER" id="PTHR42884">
    <property type="entry name" value="PROPROTEIN CONVERTASE SUBTILISIN/KEXIN-RELATED"/>
    <property type="match status" value="1"/>
</dbReference>
<dbReference type="SUPFAM" id="SSF52743">
    <property type="entry name" value="Subtilisin-like"/>
    <property type="match status" value="1"/>
</dbReference>
<dbReference type="Pfam" id="PF00082">
    <property type="entry name" value="Peptidase_S8"/>
    <property type="match status" value="1"/>
</dbReference>
<dbReference type="Proteomes" id="UP001150062">
    <property type="component" value="Unassembled WGS sequence"/>
</dbReference>
<evidence type="ECO:0000256" key="1">
    <source>
        <dbReference type="ARBA" id="ARBA00022670"/>
    </source>
</evidence>
<dbReference type="PANTHER" id="PTHR42884:SF14">
    <property type="entry name" value="NEUROENDOCRINE CONVERTASE 1"/>
    <property type="match status" value="1"/>
</dbReference>
<name>A0ABQ8YGJ3_9EUKA</name>
<dbReference type="InterPro" id="IPR002884">
    <property type="entry name" value="P_dom"/>
</dbReference>
<reference evidence="7" key="1">
    <citation type="submission" date="2022-08" db="EMBL/GenBank/DDBJ databases">
        <title>Novel sulfate-reducing endosymbionts in the free-living metamonad Anaeramoeba.</title>
        <authorList>
            <person name="Jerlstrom-Hultqvist J."/>
            <person name="Cepicka I."/>
            <person name="Gallot-Lavallee L."/>
            <person name="Salas-Leiva D."/>
            <person name="Curtis B.A."/>
            <person name="Zahonova K."/>
            <person name="Pipaliya S."/>
            <person name="Dacks J."/>
            <person name="Roger A.J."/>
        </authorList>
    </citation>
    <scope>NUCLEOTIDE SEQUENCE</scope>
    <source>
        <strain evidence="7">Schooner1</strain>
    </source>
</reference>
<feature type="signal peptide" evidence="5">
    <location>
        <begin position="1"/>
        <end position="19"/>
    </location>
</feature>
<dbReference type="Gene3D" id="2.60.120.260">
    <property type="entry name" value="Galactose-binding domain-like"/>
    <property type="match status" value="1"/>
</dbReference>
<feature type="compositionally biased region" description="Pro residues" evidence="4">
    <location>
        <begin position="492"/>
        <end position="512"/>
    </location>
</feature>
<keyword evidence="2" id="KW-0378">Hydrolase</keyword>
<evidence type="ECO:0000256" key="5">
    <source>
        <dbReference type="SAM" id="SignalP"/>
    </source>
</evidence>
<organism evidence="7 8">
    <name type="scientific">Anaeramoeba flamelloides</name>
    <dbReference type="NCBI Taxonomy" id="1746091"/>
    <lineage>
        <taxon>Eukaryota</taxon>
        <taxon>Metamonada</taxon>
        <taxon>Anaeramoebidae</taxon>
        <taxon>Anaeramoeba</taxon>
    </lineage>
</organism>
<dbReference type="InterPro" id="IPR036852">
    <property type="entry name" value="Peptidase_S8/S53_dom_sf"/>
</dbReference>
<keyword evidence="1" id="KW-0645">Protease</keyword>
<dbReference type="PROSITE" id="PS51829">
    <property type="entry name" value="P_HOMO_B"/>
    <property type="match status" value="1"/>
</dbReference>
<dbReference type="InterPro" id="IPR000209">
    <property type="entry name" value="Peptidase_S8/S53_dom"/>
</dbReference>
<dbReference type="Pfam" id="PF01483">
    <property type="entry name" value="P_proprotein"/>
    <property type="match status" value="1"/>
</dbReference>
<feature type="chain" id="PRO_5045278539" evidence="5">
    <location>
        <begin position="20"/>
        <end position="561"/>
    </location>
</feature>